<proteinExistence type="predicted"/>
<organism evidence="7 8">
    <name type="scientific">Halorubrum persicum</name>
    <dbReference type="NCBI Taxonomy" id="1383844"/>
    <lineage>
        <taxon>Archaea</taxon>
        <taxon>Methanobacteriati</taxon>
        <taxon>Methanobacteriota</taxon>
        <taxon>Stenosarchaea group</taxon>
        <taxon>Halobacteria</taxon>
        <taxon>Halobacteriales</taxon>
        <taxon>Haloferacaceae</taxon>
        <taxon>Halorubrum</taxon>
    </lineage>
</organism>
<evidence type="ECO:0000259" key="6">
    <source>
        <dbReference type="Pfam" id="PF02775"/>
    </source>
</evidence>
<dbReference type="InterPro" id="IPR051818">
    <property type="entry name" value="TPP_dependent_decarboxylase"/>
</dbReference>
<dbReference type="OrthoDB" id="77140at2157"/>
<evidence type="ECO:0000256" key="2">
    <source>
        <dbReference type="ARBA" id="ARBA00022793"/>
    </source>
</evidence>
<dbReference type="InterPro" id="IPR029061">
    <property type="entry name" value="THDP-binding"/>
</dbReference>
<comment type="caution">
    <text evidence="7">The sequence shown here is derived from an EMBL/GenBank/DDBJ whole genome shotgun (WGS) entry which is preliminary data.</text>
</comment>
<evidence type="ECO:0000313" key="7">
    <source>
        <dbReference type="EMBL" id="PHQ38918.1"/>
    </source>
</evidence>
<dbReference type="Proteomes" id="UP000222824">
    <property type="component" value="Unassembled WGS sequence"/>
</dbReference>
<dbReference type="InterPro" id="IPR011766">
    <property type="entry name" value="TPP_enzyme_TPP-bd"/>
</dbReference>
<dbReference type="AlphaFoldDB" id="A0A2G1WIU3"/>
<sequence length="192" mass="20273">MTDARADQYACTESVLDITPDAAVVSNLGVASYVLASVSDSERARNFYQWGSMGVTTAVGLGLAISTDEPVTVLDGDGSLLMSLGTLTTVARYDPDNLTVVVWANDVYGTTGGQSLQASQTDFAGIAENSGLDAVTVRNTEAFADAYRDATESASVTVIVCHVDPVDPDARPPFDFPYIARRARDSLSTDTM</sequence>
<dbReference type="PANTHER" id="PTHR42818">
    <property type="entry name" value="SULFOPYRUVATE DECARBOXYLASE SUBUNIT ALPHA"/>
    <property type="match status" value="1"/>
</dbReference>
<accession>A0A2G1WIU3</accession>
<dbReference type="PANTHER" id="PTHR42818:SF1">
    <property type="entry name" value="SULFOPYRUVATE DECARBOXYLASE"/>
    <property type="match status" value="1"/>
</dbReference>
<dbReference type="GO" id="GO:0030976">
    <property type="term" value="F:thiamine pyrophosphate binding"/>
    <property type="evidence" value="ECO:0007669"/>
    <property type="project" value="InterPro"/>
</dbReference>
<evidence type="ECO:0000256" key="1">
    <source>
        <dbReference type="ARBA" id="ARBA00022545"/>
    </source>
</evidence>
<evidence type="ECO:0000256" key="5">
    <source>
        <dbReference type="ARBA" id="ARBA00048551"/>
    </source>
</evidence>
<evidence type="ECO:0000313" key="8">
    <source>
        <dbReference type="Proteomes" id="UP000222824"/>
    </source>
</evidence>
<dbReference type="EMBL" id="NHOA01000071">
    <property type="protein sequence ID" value="PHQ38918.1"/>
    <property type="molecule type" value="Genomic_DNA"/>
</dbReference>
<protein>
    <recommendedName>
        <fullName evidence="4">sulfopyruvate decarboxylase</fullName>
        <ecNumber evidence="4">4.1.1.79</ecNumber>
    </recommendedName>
</protein>
<dbReference type="EC" id="4.1.1.79" evidence="4"/>
<dbReference type="GO" id="GO:0019295">
    <property type="term" value="P:coenzyme M biosynthetic process"/>
    <property type="evidence" value="ECO:0007669"/>
    <property type="project" value="UniProtKB-KW"/>
</dbReference>
<dbReference type="Pfam" id="PF02775">
    <property type="entry name" value="TPP_enzyme_C"/>
    <property type="match status" value="1"/>
</dbReference>
<comment type="catalytic activity">
    <reaction evidence="5">
        <text>3-sulfopyruvate + H(+) = sulfoacetaldehyde + CO2</text>
        <dbReference type="Rhea" id="RHEA:20948"/>
        <dbReference type="ChEBI" id="CHEBI:15378"/>
        <dbReference type="ChEBI" id="CHEBI:16526"/>
        <dbReference type="ChEBI" id="CHEBI:57940"/>
        <dbReference type="ChEBI" id="CHEBI:58246"/>
        <dbReference type="EC" id="4.1.1.79"/>
    </reaction>
</comment>
<feature type="domain" description="Thiamine pyrophosphate enzyme TPP-binding" evidence="6">
    <location>
        <begin position="35"/>
        <end position="160"/>
    </location>
</feature>
<keyword evidence="3" id="KW-0456">Lyase</keyword>
<keyword evidence="8" id="KW-1185">Reference proteome</keyword>
<evidence type="ECO:0000256" key="3">
    <source>
        <dbReference type="ARBA" id="ARBA00023239"/>
    </source>
</evidence>
<dbReference type="RefSeq" id="WP_099255318.1">
    <property type="nucleotide sequence ID" value="NZ_NHOA01000071.1"/>
</dbReference>
<name>A0A2G1WIU3_9EURY</name>
<dbReference type="Gene3D" id="3.40.50.970">
    <property type="match status" value="1"/>
</dbReference>
<reference evidence="7 8" key="1">
    <citation type="journal article" date="2014" name="Front. Microbiol.">
        <title>Population and genomic analysis of the genus Halorubrum.</title>
        <authorList>
            <person name="Fullmer M.S."/>
            <person name="Soucy S.M."/>
            <person name="Swithers K.S."/>
            <person name="Makkay A.M."/>
            <person name="Wheeler R."/>
            <person name="Ventosa A."/>
            <person name="Gogarten J.P."/>
            <person name="Papke R.T."/>
        </authorList>
    </citation>
    <scope>NUCLEOTIDE SEQUENCE [LARGE SCALE GENOMIC DNA]</scope>
    <source>
        <strain evidence="7 8">C49</strain>
    </source>
</reference>
<dbReference type="GO" id="GO:0050545">
    <property type="term" value="F:sulfopyruvate decarboxylase activity"/>
    <property type="evidence" value="ECO:0007669"/>
    <property type="project" value="UniProtKB-EC"/>
</dbReference>
<evidence type="ECO:0000256" key="4">
    <source>
        <dbReference type="ARBA" id="ARBA00038875"/>
    </source>
</evidence>
<gene>
    <name evidence="7" type="ORF">DJ69_09055</name>
</gene>
<keyword evidence="1" id="KW-0174">Coenzyme M biosynthesis</keyword>
<keyword evidence="2" id="KW-0210">Decarboxylase</keyword>
<dbReference type="SUPFAM" id="SSF52518">
    <property type="entry name" value="Thiamin diphosphate-binding fold (THDP-binding)"/>
    <property type="match status" value="1"/>
</dbReference>